<dbReference type="Gene3D" id="3.40.1190.20">
    <property type="match status" value="1"/>
</dbReference>
<proteinExistence type="predicted"/>
<dbReference type="RefSeq" id="WP_194452599.1">
    <property type="nucleotide sequence ID" value="NZ_CP063849.1"/>
</dbReference>
<keyword evidence="2 4" id="KW-0418">Kinase</keyword>
<dbReference type="InterPro" id="IPR002173">
    <property type="entry name" value="Carboh/pur_kinase_PfkB_CS"/>
</dbReference>
<gene>
    <name evidence="4" type="ORF">IRI77_13635</name>
</gene>
<protein>
    <submittedName>
        <fullName evidence="4">Sugar kinase</fullName>
    </submittedName>
</protein>
<accession>A0A7S7NW90</accession>
<keyword evidence="1" id="KW-0808">Transferase</keyword>
<evidence type="ECO:0000313" key="4">
    <source>
        <dbReference type="EMBL" id="QOY90942.1"/>
    </source>
</evidence>
<evidence type="ECO:0000259" key="3">
    <source>
        <dbReference type="Pfam" id="PF00294"/>
    </source>
</evidence>
<dbReference type="PROSITE" id="PS00584">
    <property type="entry name" value="PFKB_KINASES_2"/>
    <property type="match status" value="1"/>
</dbReference>
<dbReference type="PANTHER" id="PTHR10584">
    <property type="entry name" value="SUGAR KINASE"/>
    <property type="match status" value="1"/>
</dbReference>
<dbReference type="KEGG" id="pfer:IRI77_13635"/>
<reference evidence="4 5" key="1">
    <citation type="submission" date="2020-10" db="EMBL/GenBank/DDBJ databases">
        <title>Complete genome sequence of Paludibaculum fermentans P105T, a facultatively anaerobic acidobacterium capable of dissimilatory Fe(III) reduction.</title>
        <authorList>
            <person name="Dedysh S.N."/>
            <person name="Beletsky A.V."/>
            <person name="Kulichevskaya I.S."/>
            <person name="Mardanov A.V."/>
            <person name="Ravin N.V."/>
        </authorList>
    </citation>
    <scope>NUCLEOTIDE SEQUENCE [LARGE SCALE GENOMIC DNA]</scope>
    <source>
        <strain evidence="4 5">P105</strain>
    </source>
</reference>
<sequence length="307" mass="32920">MVRILIAGELNPDLILRDFNKFPRLGHEVVVDDMALTLGSASAICAVGLARLGDAVSILGKVGCDGWGDFCCDFLRRSGVDISTVIHDPAVRTGLTVSITSAADRALITYLGAIENLKASEIQLPHGFTHLHISSYFLQRGLRAGCLGLFREAHSRGWTTSLDPGCDPTDEWGSDILDTLEEVDIFLPNEVELAGISRLSDPERALRRLQNGRTLTVAKLGARGCMTLDGGRVIHAPALRVRPIDTTGAGDSFDAGFLHAWLGGRTLMQALRFAVVCGGVSTQGSGGTGCQASEEEAEEKLRELAWH</sequence>
<dbReference type="Proteomes" id="UP000593892">
    <property type="component" value="Chromosome"/>
</dbReference>
<dbReference type="EMBL" id="CP063849">
    <property type="protein sequence ID" value="QOY90942.1"/>
    <property type="molecule type" value="Genomic_DNA"/>
</dbReference>
<dbReference type="GO" id="GO:0016301">
    <property type="term" value="F:kinase activity"/>
    <property type="evidence" value="ECO:0007669"/>
    <property type="project" value="UniProtKB-KW"/>
</dbReference>
<evidence type="ECO:0000313" key="5">
    <source>
        <dbReference type="Proteomes" id="UP000593892"/>
    </source>
</evidence>
<evidence type="ECO:0000256" key="1">
    <source>
        <dbReference type="ARBA" id="ARBA00022679"/>
    </source>
</evidence>
<evidence type="ECO:0000256" key="2">
    <source>
        <dbReference type="ARBA" id="ARBA00022777"/>
    </source>
</evidence>
<name>A0A7S7NW90_PALFE</name>
<dbReference type="InterPro" id="IPR011611">
    <property type="entry name" value="PfkB_dom"/>
</dbReference>
<feature type="domain" description="Carbohydrate kinase PfkB" evidence="3">
    <location>
        <begin position="32"/>
        <end position="290"/>
    </location>
</feature>
<dbReference type="CDD" id="cd01166">
    <property type="entry name" value="KdgK"/>
    <property type="match status" value="1"/>
</dbReference>
<dbReference type="AlphaFoldDB" id="A0A7S7NW90"/>
<organism evidence="4 5">
    <name type="scientific">Paludibaculum fermentans</name>
    <dbReference type="NCBI Taxonomy" id="1473598"/>
    <lineage>
        <taxon>Bacteria</taxon>
        <taxon>Pseudomonadati</taxon>
        <taxon>Acidobacteriota</taxon>
        <taxon>Terriglobia</taxon>
        <taxon>Bryobacterales</taxon>
        <taxon>Bryobacteraceae</taxon>
        <taxon>Paludibaculum</taxon>
    </lineage>
</organism>
<dbReference type="SUPFAM" id="SSF53613">
    <property type="entry name" value="Ribokinase-like"/>
    <property type="match status" value="1"/>
</dbReference>
<dbReference type="InterPro" id="IPR029056">
    <property type="entry name" value="Ribokinase-like"/>
</dbReference>
<dbReference type="Pfam" id="PF00294">
    <property type="entry name" value="PfkB"/>
    <property type="match status" value="1"/>
</dbReference>
<dbReference type="PANTHER" id="PTHR10584:SF167">
    <property type="entry name" value="PFKB DOMAIN PROTEIN"/>
    <property type="match status" value="1"/>
</dbReference>
<keyword evidence="5" id="KW-1185">Reference proteome</keyword>